<reference evidence="1 2" key="1">
    <citation type="journal article" date="2020" name="IScience">
        <title>Genome Sequencing of the Endangered Kingdonia uniflora (Circaeasteraceae, Ranunculales) Reveals Potential Mechanisms of Evolutionary Specialization.</title>
        <authorList>
            <person name="Sun Y."/>
            <person name="Deng T."/>
            <person name="Zhang A."/>
            <person name="Moore M.J."/>
            <person name="Landis J.B."/>
            <person name="Lin N."/>
            <person name="Zhang H."/>
            <person name="Zhang X."/>
            <person name="Huang J."/>
            <person name="Zhang X."/>
            <person name="Sun H."/>
            <person name="Wang H."/>
        </authorList>
    </citation>
    <scope>NUCLEOTIDE SEQUENCE [LARGE SCALE GENOMIC DNA]</scope>
    <source>
        <strain evidence="1">TB1705</strain>
        <tissue evidence="1">Leaf</tissue>
    </source>
</reference>
<dbReference type="AlphaFoldDB" id="A0A7J7LWQ8"/>
<evidence type="ECO:0000313" key="1">
    <source>
        <dbReference type="EMBL" id="KAF6146992.1"/>
    </source>
</evidence>
<proteinExistence type="predicted"/>
<dbReference type="Proteomes" id="UP000541444">
    <property type="component" value="Unassembled WGS sequence"/>
</dbReference>
<organism evidence="1 2">
    <name type="scientific">Kingdonia uniflora</name>
    <dbReference type="NCBI Taxonomy" id="39325"/>
    <lineage>
        <taxon>Eukaryota</taxon>
        <taxon>Viridiplantae</taxon>
        <taxon>Streptophyta</taxon>
        <taxon>Embryophyta</taxon>
        <taxon>Tracheophyta</taxon>
        <taxon>Spermatophyta</taxon>
        <taxon>Magnoliopsida</taxon>
        <taxon>Ranunculales</taxon>
        <taxon>Circaeasteraceae</taxon>
        <taxon>Kingdonia</taxon>
    </lineage>
</organism>
<dbReference type="EMBL" id="JACGCM010001948">
    <property type="protein sequence ID" value="KAF6146992.1"/>
    <property type="molecule type" value="Genomic_DNA"/>
</dbReference>
<evidence type="ECO:0000313" key="2">
    <source>
        <dbReference type="Proteomes" id="UP000541444"/>
    </source>
</evidence>
<keyword evidence="2" id="KW-1185">Reference proteome</keyword>
<comment type="caution">
    <text evidence="1">The sequence shown here is derived from an EMBL/GenBank/DDBJ whole genome shotgun (WGS) entry which is preliminary data.</text>
</comment>
<gene>
    <name evidence="1" type="ORF">GIB67_036711</name>
</gene>
<protein>
    <submittedName>
        <fullName evidence="1">Uncharacterized protein</fullName>
    </submittedName>
</protein>
<sequence length="94" mass="11303">MEIPSAKAFQRSWKGSRRYQPLRSSKKKKVVRIVRLGEKKSKKWSWLRLWARLRDTYRTKKQKVIKNKSPDEFEKRVALEICKSLTESRQLGLI</sequence>
<accession>A0A7J7LWQ8</accession>
<name>A0A7J7LWQ8_9MAGN</name>